<keyword evidence="1" id="KW-1133">Transmembrane helix</keyword>
<dbReference type="InterPro" id="IPR046513">
    <property type="entry name" value="DUF6691"/>
</dbReference>
<feature type="transmembrane region" description="Helical" evidence="1">
    <location>
        <begin position="118"/>
        <end position="138"/>
    </location>
</feature>
<comment type="caution">
    <text evidence="2">The sequence shown here is derived from an EMBL/GenBank/DDBJ whole genome shotgun (WGS) entry which is preliminary data.</text>
</comment>
<organism evidence="2 3">
    <name type="scientific">Shewanella surugensis</name>
    <dbReference type="NCBI Taxonomy" id="212020"/>
    <lineage>
        <taxon>Bacteria</taxon>
        <taxon>Pseudomonadati</taxon>
        <taxon>Pseudomonadota</taxon>
        <taxon>Gammaproteobacteria</taxon>
        <taxon>Alteromonadales</taxon>
        <taxon>Shewanellaceae</taxon>
        <taxon>Shewanella</taxon>
    </lineage>
</organism>
<dbReference type="Proteomes" id="UP001203423">
    <property type="component" value="Unassembled WGS sequence"/>
</dbReference>
<sequence>MTLFIALFCGISFGIGLTISQMVNPNKVLNFLDITGNWDPSLVLVMFSALTLFIPVYHKIIKNKPKPTFTNAFSLPSKITIDYPLLFGASIFGIGWGISGICPGPALVNMTQGSPKIIVFILLMLIGMNIPKYVNMLLSRLNK</sequence>
<dbReference type="EMBL" id="JAKIKS010000027">
    <property type="protein sequence ID" value="MCL1124622.1"/>
    <property type="molecule type" value="Genomic_DNA"/>
</dbReference>
<evidence type="ECO:0000313" key="3">
    <source>
        <dbReference type="Proteomes" id="UP001203423"/>
    </source>
</evidence>
<protein>
    <submittedName>
        <fullName evidence="2">YeeE/YedE family protein</fullName>
    </submittedName>
</protein>
<dbReference type="RefSeq" id="WP_248939899.1">
    <property type="nucleotide sequence ID" value="NZ_JAKIKS010000027.1"/>
</dbReference>
<dbReference type="Pfam" id="PF20398">
    <property type="entry name" value="DUF6691"/>
    <property type="match status" value="1"/>
</dbReference>
<evidence type="ECO:0000313" key="2">
    <source>
        <dbReference type="EMBL" id="MCL1124622.1"/>
    </source>
</evidence>
<proteinExistence type="predicted"/>
<keyword evidence="1" id="KW-0472">Membrane</keyword>
<gene>
    <name evidence="2" type="ORF">L2764_09065</name>
</gene>
<name>A0ABT0LA79_9GAMM</name>
<keyword evidence="1" id="KW-0812">Transmembrane</keyword>
<accession>A0ABT0LA79</accession>
<keyword evidence="3" id="KW-1185">Reference proteome</keyword>
<feature type="transmembrane region" description="Helical" evidence="1">
    <location>
        <begin position="81"/>
        <end position="98"/>
    </location>
</feature>
<reference evidence="2 3" key="1">
    <citation type="submission" date="2022-01" db="EMBL/GenBank/DDBJ databases">
        <title>Whole genome-based taxonomy of the Shewanellaceae.</title>
        <authorList>
            <person name="Martin-Rodriguez A.J."/>
        </authorList>
    </citation>
    <scope>NUCLEOTIDE SEQUENCE [LARGE SCALE GENOMIC DNA]</scope>
    <source>
        <strain evidence="2 3">DSM 17177</strain>
    </source>
</reference>
<evidence type="ECO:0000256" key="1">
    <source>
        <dbReference type="SAM" id="Phobius"/>
    </source>
</evidence>
<feature type="transmembrane region" description="Helical" evidence="1">
    <location>
        <begin position="42"/>
        <end position="60"/>
    </location>
</feature>